<dbReference type="InterPro" id="IPR023296">
    <property type="entry name" value="Glyco_hydro_beta-prop_sf"/>
</dbReference>
<evidence type="ECO:0000259" key="1">
    <source>
        <dbReference type="Pfam" id="PF24793"/>
    </source>
</evidence>
<dbReference type="EMBL" id="QGKL01000009">
    <property type="protein sequence ID" value="PWQ98981.1"/>
    <property type="molecule type" value="Genomic_DNA"/>
</dbReference>
<comment type="caution">
    <text evidence="2">The sequence shown here is derived from an EMBL/GenBank/DDBJ whole genome shotgun (WGS) entry which is preliminary data.</text>
</comment>
<dbReference type="RefSeq" id="WP_109821787.1">
    <property type="nucleotide sequence ID" value="NZ_QGKL01000009.1"/>
</dbReference>
<dbReference type="InterPro" id="IPR056442">
    <property type="entry name" value="GINT1_N"/>
</dbReference>
<gene>
    <name evidence="2" type="ORF">DKT75_02150</name>
</gene>
<protein>
    <recommendedName>
        <fullName evidence="1">Glucosamine inositolphosphorylceramide transferase 1 N-terminal domain-containing protein</fullName>
    </recommendedName>
</protein>
<dbReference type="OrthoDB" id="3771157at2"/>
<feature type="domain" description="Glucosamine inositolphosphorylceramide transferase 1 N-terminal" evidence="1">
    <location>
        <begin position="283"/>
        <end position="491"/>
    </location>
</feature>
<evidence type="ECO:0000313" key="3">
    <source>
        <dbReference type="Proteomes" id="UP000245506"/>
    </source>
</evidence>
<accession>A0A317CLB2</accession>
<proteinExistence type="predicted"/>
<sequence length="526" mass="59306">MTQLSTALSANVFVSSGKVWRWQLELIQALETSGSIKVCQVISSDNTALIANKSITLLHQCDATIFRSPLDSFDVVNADLVLTSQSVVGAPNTIDILINLSESSLDPELLKEYKLGAIEAHFSEVGGLVSQELAIAEYLDKSSQIYISIVGFDSDGHTRILSELRPSLDTGSLCRNLNQYFQLIEAVWLRVLNKVSDKKSSTGLSNNSLDKDSELHTTSNVLSITDVPRLFQRFSGHVVDKLLQKYRQNEQWILLLQFRDKAGAEEIPLNFSEYIELVPPEDVFWADPFVVSEDGRHFVFFEELPFYTERGHLSCMEVFQNGTYSSPKIILKQPYHLSFPNVFKHESTYYMIPETGDNGAIELYHSTEFPYQWERVHTLIDELNAYDSTLLEHDERWWLFATVAAEKGMSGNEELHIFHADSPISTEWQAHNANPVISDASTARPAGQFFKVGDDWFRPSQDCAGSYGAGLNINKVIKLDTNEYIEQRVQTSRPDWKDNLTALHTLNFNNDVAVADALRVTSKGVF</sequence>
<dbReference type="AlphaFoldDB" id="A0A317CLB2"/>
<dbReference type="Gene3D" id="2.115.10.20">
    <property type="entry name" value="Glycosyl hydrolase domain, family 43"/>
    <property type="match status" value="1"/>
</dbReference>
<dbReference type="Proteomes" id="UP000245506">
    <property type="component" value="Unassembled WGS sequence"/>
</dbReference>
<dbReference type="Pfam" id="PF24793">
    <property type="entry name" value="GINT1_N"/>
    <property type="match status" value="1"/>
</dbReference>
<keyword evidence="3" id="KW-1185">Reference proteome</keyword>
<organism evidence="2 3">
    <name type="scientific">Leucothrix arctica</name>
    <dbReference type="NCBI Taxonomy" id="1481894"/>
    <lineage>
        <taxon>Bacteria</taxon>
        <taxon>Pseudomonadati</taxon>
        <taxon>Pseudomonadota</taxon>
        <taxon>Gammaproteobacteria</taxon>
        <taxon>Thiotrichales</taxon>
        <taxon>Thiotrichaceae</taxon>
        <taxon>Leucothrix</taxon>
    </lineage>
</organism>
<name>A0A317CLB2_9GAMM</name>
<evidence type="ECO:0000313" key="2">
    <source>
        <dbReference type="EMBL" id="PWQ98981.1"/>
    </source>
</evidence>
<dbReference type="SUPFAM" id="SSF75005">
    <property type="entry name" value="Arabinanase/levansucrase/invertase"/>
    <property type="match status" value="1"/>
</dbReference>
<reference evidence="2 3" key="1">
    <citation type="submission" date="2018-05" db="EMBL/GenBank/DDBJ databases">
        <title>Leucothrix arctica sp. nov., isolated from Arctic seawater.</title>
        <authorList>
            <person name="Choi A."/>
            <person name="Baek K."/>
        </authorList>
    </citation>
    <scope>NUCLEOTIDE SEQUENCE [LARGE SCALE GENOMIC DNA]</scope>
    <source>
        <strain evidence="2 3">IMCC9719</strain>
    </source>
</reference>